<gene>
    <name evidence="2" type="ORF">GWI33_017261</name>
</gene>
<accession>A0A834M458</accession>
<dbReference type="AlphaFoldDB" id="A0A834M458"/>
<feature type="compositionally biased region" description="Polar residues" evidence="1">
    <location>
        <begin position="12"/>
        <end position="21"/>
    </location>
</feature>
<feature type="compositionally biased region" description="Basic and acidic residues" evidence="1">
    <location>
        <begin position="26"/>
        <end position="37"/>
    </location>
</feature>
<reference evidence="2" key="1">
    <citation type="submission" date="2020-08" db="EMBL/GenBank/DDBJ databases">
        <title>Genome sequencing and assembly of the red palm weevil Rhynchophorus ferrugineus.</title>
        <authorList>
            <person name="Dias G.B."/>
            <person name="Bergman C.M."/>
            <person name="Manee M."/>
        </authorList>
    </citation>
    <scope>NUCLEOTIDE SEQUENCE</scope>
    <source>
        <strain evidence="2">AA-2017</strain>
        <tissue evidence="2">Whole larva</tissue>
    </source>
</reference>
<sequence length="100" mass="11225">MARKKKEEKRQGPTSGPNSARQLGKKPSETEEFGTERDAFSAFRGSDDEVEHGIFLLAETIVNAVQWRRTDTSGFIVDETTHTCFTDTRRAVTVCQLTCN</sequence>
<dbReference type="EMBL" id="JAACXV010014191">
    <property type="protein sequence ID" value="KAF7269743.1"/>
    <property type="molecule type" value="Genomic_DNA"/>
</dbReference>
<keyword evidence="3" id="KW-1185">Reference proteome</keyword>
<proteinExistence type="predicted"/>
<evidence type="ECO:0000256" key="1">
    <source>
        <dbReference type="SAM" id="MobiDB-lite"/>
    </source>
</evidence>
<dbReference type="Proteomes" id="UP000625711">
    <property type="component" value="Unassembled WGS sequence"/>
</dbReference>
<protein>
    <submittedName>
        <fullName evidence="2">Uncharacterized protein</fullName>
    </submittedName>
</protein>
<evidence type="ECO:0000313" key="2">
    <source>
        <dbReference type="EMBL" id="KAF7269743.1"/>
    </source>
</evidence>
<organism evidence="2 3">
    <name type="scientific">Rhynchophorus ferrugineus</name>
    <name type="common">Red palm weevil</name>
    <name type="synonym">Curculio ferrugineus</name>
    <dbReference type="NCBI Taxonomy" id="354439"/>
    <lineage>
        <taxon>Eukaryota</taxon>
        <taxon>Metazoa</taxon>
        <taxon>Ecdysozoa</taxon>
        <taxon>Arthropoda</taxon>
        <taxon>Hexapoda</taxon>
        <taxon>Insecta</taxon>
        <taxon>Pterygota</taxon>
        <taxon>Neoptera</taxon>
        <taxon>Endopterygota</taxon>
        <taxon>Coleoptera</taxon>
        <taxon>Polyphaga</taxon>
        <taxon>Cucujiformia</taxon>
        <taxon>Curculionidae</taxon>
        <taxon>Dryophthorinae</taxon>
        <taxon>Rhynchophorus</taxon>
    </lineage>
</organism>
<name>A0A834M458_RHYFE</name>
<evidence type="ECO:0000313" key="3">
    <source>
        <dbReference type="Proteomes" id="UP000625711"/>
    </source>
</evidence>
<comment type="caution">
    <text evidence="2">The sequence shown here is derived from an EMBL/GenBank/DDBJ whole genome shotgun (WGS) entry which is preliminary data.</text>
</comment>
<feature type="region of interest" description="Disordered" evidence="1">
    <location>
        <begin position="1"/>
        <end position="37"/>
    </location>
</feature>